<accession>A0A518GYA1</accession>
<proteinExistence type="predicted"/>
<gene>
    <name evidence="2" type="ORF">ElP_14500</name>
</gene>
<reference evidence="2 3" key="1">
    <citation type="submission" date="2019-02" db="EMBL/GenBank/DDBJ databases">
        <title>Deep-cultivation of Planctomycetes and their phenomic and genomic characterization uncovers novel biology.</title>
        <authorList>
            <person name="Wiegand S."/>
            <person name="Jogler M."/>
            <person name="Boedeker C."/>
            <person name="Pinto D."/>
            <person name="Vollmers J."/>
            <person name="Rivas-Marin E."/>
            <person name="Kohn T."/>
            <person name="Peeters S.H."/>
            <person name="Heuer A."/>
            <person name="Rast P."/>
            <person name="Oberbeckmann S."/>
            <person name="Bunk B."/>
            <person name="Jeske O."/>
            <person name="Meyerdierks A."/>
            <person name="Storesund J.E."/>
            <person name="Kallscheuer N."/>
            <person name="Luecker S."/>
            <person name="Lage O.M."/>
            <person name="Pohl T."/>
            <person name="Merkel B.J."/>
            <person name="Hornburger P."/>
            <person name="Mueller R.-W."/>
            <person name="Bruemmer F."/>
            <person name="Labrenz M."/>
            <person name="Spormann A.M."/>
            <person name="Op den Camp H."/>
            <person name="Overmann J."/>
            <person name="Amann R."/>
            <person name="Jetten M.S.M."/>
            <person name="Mascher T."/>
            <person name="Medema M.H."/>
            <person name="Devos D.P."/>
            <person name="Kaster A.-K."/>
            <person name="Ovreas L."/>
            <person name="Rohde M."/>
            <person name="Galperin M.Y."/>
            <person name="Jogler C."/>
        </authorList>
    </citation>
    <scope>NUCLEOTIDE SEQUENCE [LARGE SCALE GENOMIC DNA]</scope>
    <source>
        <strain evidence="2 3">ElP</strain>
    </source>
</reference>
<dbReference type="OrthoDB" id="9988760at2"/>
<feature type="region of interest" description="Disordered" evidence="1">
    <location>
        <begin position="1"/>
        <end position="24"/>
    </location>
</feature>
<evidence type="ECO:0000313" key="3">
    <source>
        <dbReference type="Proteomes" id="UP000317835"/>
    </source>
</evidence>
<dbReference type="AlphaFoldDB" id="A0A518GYA1"/>
<dbReference type="RefSeq" id="WP_145267932.1">
    <property type="nucleotide sequence ID" value="NZ_CP036426.1"/>
</dbReference>
<protein>
    <submittedName>
        <fullName evidence="2">Uncharacterized protein</fullName>
    </submittedName>
</protein>
<organism evidence="2 3">
    <name type="scientific">Tautonia plasticadhaerens</name>
    <dbReference type="NCBI Taxonomy" id="2527974"/>
    <lineage>
        <taxon>Bacteria</taxon>
        <taxon>Pseudomonadati</taxon>
        <taxon>Planctomycetota</taxon>
        <taxon>Planctomycetia</taxon>
        <taxon>Isosphaerales</taxon>
        <taxon>Isosphaeraceae</taxon>
        <taxon>Tautonia</taxon>
    </lineage>
</organism>
<name>A0A518GYA1_9BACT</name>
<sequence length="83" mass="8948">MSTPIASRTDLGRSRPARRTERPSIREVCLVGASALPDSPPQHPRATLDRSGRTYLVRSMQGPAGSDPRRYLHLVVAPGTDGA</sequence>
<keyword evidence="3" id="KW-1185">Reference proteome</keyword>
<dbReference type="EMBL" id="CP036426">
    <property type="protein sequence ID" value="QDV33576.1"/>
    <property type="molecule type" value="Genomic_DNA"/>
</dbReference>
<dbReference type="Proteomes" id="UP000317835">
    <property type="component" value="Chromosome"/>
</dbReference>
<evidence type="ECO:0000256" key="1">
    <source>
        <dbReference type="SAM" id="MobiDB-lite"/>
    </source>
</evidence>
<dbReference type="KEGG" id="tpla:ElP_14500"/>
<evidence type="ECO:0000313" key="2">
    <source>
        <dbReference type="EMBL" id="QDV33576.1"/>
    </source>
</evidence>
<feature type="compositionally biased region" description="Basic and acidic residues" evidence="1">
    <location>
        <begin position="10"/>
        <end position="24"/>
    </location>
</feature>